<dbReference type="AlphaFoldDB" id="A0A5B7GGK5"/>
<sequence>MPSLYDHPLLFIIHSPLVPQIYTSFSGFTRCWTRNGLSTSNLAALLSPSGIEDKTGMAGGESAKRPTVTSTAAVVRRPPAINGGLTLVADRAVREALQSSPLTRGHRDATGD</sequence>
<keyword evidence="3" id="KW-1185">Reference proteome</keyword>
<dbReference type="Proteomes" id="UP000324222">
    <property type="component" value="Unassembled WGS sequence"/>
</dbReference>
<accession>A0A5B7GGK5</accession>
<name>A0A5B7GGK5_PORTR</name>
<gene>
    <name evidence="2" type="ORF">E2C01_049629</name>
</gene>
<evidence type="ECO:0000256" key="1">
    <source>
        <dbReference type="SAM" id="MobiDB-lite"/>
    </source>
</evidence>
<evidence type="ECO:0000313" key="2">
    <source>
        <dbReference type="EMBL" id="MPC55684.1"/>
    </source>
</evidence>
<dbReference type="EMBL" id="VSRR010013366">
    <property type="protein sequence ID" value="MPC55684.1"/>
    <property type="molecule type" value="Genomic_DNA"/>
</dbReference>
<organism evidence="2 3">
    <name type="scientific">Portunus trituberculatus</name>
    <name type="common">Swimming crab</name>
    <name type="synonym">Neptunus trituberculatus</name>
    <dbReference type="NCBI Taxonomy" id="210409"/>
    <lineage>
        <taxon>Eukaryota</taxon>
        <taxon>Metazoa</taxon>
        <taxon>Ecdysozoa</taxon>
        <taxon>Arthropoda</taxon>
        <taxon>Crustacea</taxon>
        <taxon>Multicrustacea</taxon>
        <taxon>Malacostraca</taxon>
        <taxon>Eumalacostraca</taxon>
        <taxon>Eucarida</taxon>
        <taxon>Decapoda</taxon>
        <taxon>Pleocyemata</taxon>
        <taxon>Brachyura</taxon>
        <taxon>Eubrachyura</taxon>
        <taxon>Portunoidea</taxon>
        <taxon>Portunidae</taxon>
        <taxon>Portuninae</taxon>
        <taxon>Portunus</taxon>
    </lineage>
</organism>
<comment type="caution">
    <text evidence="2">The sequence shown here is derived from an EMBL/GenBank/DDBJ whole genome shotgun (WGS) entry which is preliminary data.</text>
</comment>
<protein>
    <submittedName>
        <fullName evidence="2">Uncharacterized protein</fullName>
    </submittedName>
</protein>
<evidence type="ECO:0000313" key="3">
    <source>
        <dbReference type="Proteomes" id="UP000324222"/>
    </source>
</evidence>
<proteinExistence type="predicted"/>
<feature type="region of interest" description="Disordered" evidence="1">
    <location>
        <begin position="55"/>
        <end position="75"/>
    </location>
</feature>
<reference evidence="2 3" key="1">
    <citation type="submission" date="2019-05" db="EMBL/GenBank/DDBJ databases">
        <title>Another draft genome of Portunus trituberculatus and its Hox gene families provides insights of decapod evolution.</title>
        <authorList>
            <person name="Jeong J.-H."/>
            <person name="Song I."/>
            <person name="Kim S."/>
            <person name="Choi T."/>
            <person name="Kim D."/>
            <person name="Ryu S."/>
            <person name="Kim W."/>
        </authorList>
    </citation>
    <scope>NUCLEOTIDE SEQUENCE [LARGE SCALE GENOMIC DNA]</scope>
    <source>
        <tissue evidence="2">Muscle</tissue>
    </source>
</reference>